<comment type="caution">
    <text evidence="1">The sequence shown here is derived from an EMBL/GenBank/DDBJ whole genome shotgun (WGS) entry which is preliminary data.</text>
</comment>
<dbReference type="RefSeq" id="WP_171606967.1">
    <property type="nucleotide sequence ID" value="NZ_WHPF01000004.1"/>
</dbReference>
<keyword evidence="2" id="KW-1185">Reference proteome</keyword>
<protein>
    <submittedName>
        <fullName evidence="1">DUF4403 family protein</fullName>
    </submittedName>
</protein>
<gene>
    <name evidence="1" type="ORF">GD597_06175</name>
</gene>
<evidence type="ECO:0000313" key="2">
    <source>
        <dbReference type="Proteomes" id="UP000598971"/>
    </source>
</evidence>
<dbReference type="Proteomes" id="UP000598971">
    <property type="component" value="Unassembled WGS sequence"/>
</dbReference>
<dbReference type="EMBL" id="WHPF01000004">
    <property type="protein sequence ID" value="NNV55037.1"/>
    <property type="molecule type" value="Genomic_DNA"/>
</dbReference>
<reference evidence="1" key="1">
    <citation type="submission" date="2019-10" db="EMBL/GenBank/DDBJ databases">
        <title>Draft genome sequence of Panacibacter sp. KCS-6.</title>
        <authorList>
            <person name="Yim K.J."/>
        </authorList>
    </citation>
    <scope>NUCLEOTIDE SEQUENCE</scope>
    <source>
        <strain evidence="1">KCS-6</strain>
    </source>
</reference>
<evidence type="ECO:0000313" key="1">
    <source>
        <dbReference type="EMBL" id="NNV55037.1"/>
    </source>
</evidence>
<dbReference type="Pfam" id="PF14356">
    <property type="entry name" value="DUF4403"/>
    <property type="match status" value="1"/>
</dbReference>
<sequence length="71" mass="8337">MILSNAISFPDLQFDAKTNSLLFNLAKWILNSKITQILREKSCFNFSDKVEKFKQDVTTKLNEPLVWRDEN</sequence>
<dbReference type="AlphaFoldDB" id="A0A8J8JQR8"/>
<organism evidence="1 2">
    <name type="scientific">Limnovirga soli</name>
    <dbReference type="NCBI Taxonomy" id="2656915"/>
    <lineage>
        <taxon>Bacteria</taxon>
        <taxon>Pseudomonadati</taxon>
        <taxon>Bacteroidota</taxon>
        <taxon>Chitinophagia</taxon>
        <taxon>Chitinophagales</taxon>
        <taxon>Chitinophagaceae</taxon>
        <taxon>Limnovirga</taxon>
    </lineage>
</organism>
<proteinExistence type="predicted"/>
<accession>A0A8J8JQR8</accession>
<dbReference type="InterPro" id="IPR025515">
    <property type="entry name" value="DUF4403"/>
</dbReference>
<name>A0A8J8JQR8_9BACT</name>